<proteinExistence type="predicted"/>
<dbReference type="Pfam" id="PF03243">
    <property type="entry name" value="MerB"/>
    <property type="match status" value="1"/>
</dbReference>
<dbReference type="EMBL" id="JBJYXY010000001">
    <property type="protein sequence ID" value="MFN2976080.1"/>
    <property type="molecule type" value="Genomic_DNA"/>
</dbReference>
<comment type="caution">
    <text evidence="1">The sequence shown here is derived from an EMBL/GenBank/DDBJ whole genome shotgun (WGS) entry which is preliminary data.</text>
</comment>
<dbReference type="SUPFAM" id="SSF160387">
    <property type="entry name" value="NosL/MerB-like"/>
    <property type="match status" value="1"/>
</dbReference>
<organism evidence="1 2">
    <name type="scientific">Terriglobus aquaticus</name>
    <dbReference type="NCBI Taxonomy" id="940139"/>
    <lineage>
        <taxon>Bacteria</taxon>
        <taxon>Pseudomonadati</taxon>
        <taxon>Acidobacteriota</taxon>
        <taxon>Terriglobia</taxon>
        <taxon>Terriglobales</taxon>
        <taxon>Acidobacteriaceae</taxon>
        <taxon>Terriglobus</taxon>
    </lineage>
</organism>
<dbReference type="InterPro" id="IPR053717">
    <property type="entry name" value="MerB_lyase_sf"/>
</dbReference>
<evidence type="ECO:0000313" key="1">
    <source>
        <dbReference type="EMBL" id="MFN2976080.1"/>
    </source>
</evidence>
<dbReference type="RefSeq" id="WP_263412429.1">
    <property type="nucleotide sequence ID" value="NZ_BAABBH010000001.1"/>
</dbReference>
<keyword evidence="2" id="KW-1185">Reference proteome</keyword>
<protein>
    <submittedName>
        <fullName evidence="1">Alkylmercury lyase family protein</fullName>
    </submittedName>
</protein>
<reference evidence="1 2" key="1">
    <citation type="submission" date="2024-12" db="EMBL/GenBank/DDBJ databases">
        <authorList>
            <person name="Lee Y."/>
        </authorList>
    </citation>
    <scope>NUCLEOTIDE SEQUENCE [LARGE SCALE GENOMIC DNA]</scope>
    <source>
        <strain evidence="1 2">03SUJ4</strain>
    </source>
</reference>
<sequence>MQITALELTKRLNALADLHGLVLHPHATEPWVVHPFSTTPTLHYVEGSLHGWWAPCIWCALGVAQLAGGVVRIHTRIGAEIEQIVVEVRNGVPLDADGIFVHFSIPPRRAWANVHQHCSLVLPFRSHNDINQWCERHGQTYGEAVTLERTAALARRWYGPYARASWRKWTVEQAREIFNESGLTSPFWEIPGRGTY</sequence>
<dbReference type="Gene3D" id="3.30.450.410">
    <property type="match status" value="1"/>
</dbReference>
<evidence type="ECO:0000313" key="2">
    <source>
        <dbReference type="Proteomes" id="UP001634747"/>
    </source>
</evidence>
<accession>A0ABW9KNA0</accession>
<name>A0ABW9KNA0_9BACT</name>
<dbReference type="GO" id="GO:0016829">
    <property type="term" value="F:lyase activity"/>
    <property type="evidence" value="ECO:0007669"/>
    <property type="project" value="UniProtKB-KW"/>
</dbReference>
<gene>
    <name evidence="1" type="ORF">ACK2TP_09920</name>
</gene>
<dbReference type="InterPro" id="IPR004927">
    <property type="entry name" value="MerB"/>
</dbReference>
<keyword evidence="1" id="KW-0456">Lyase</keyword>
<dbReference type="Proteomes" id="UP001634747">
    <property type="component" value="Unassembled WGS sequence"/>
</dbReference>